<keyword evidence="1" id="KW-1133">Transmembrane helix</keyword>
<dbReference type="SUPFAM" id="SSF64383">
    <property type="entry name" value="Cell-division protein ZipA, C-terminal domain"/>
    <property type="match status" value="1"/>
</dbReference>
<keyword evidence="1 2" id="KW-0131">Cell cycle</keyword>
<dbReference type="GO" id="GO:0032153">
    <property type="term" value="C:cell division site"/>
    <property type="evidence" value="ECO:0007669"/>
    <property type="project" value="UniProtKB-UniRule"/>
</dbReference>
<dbReference type="EMBL" id="CP012154">
    <property type="protein sequence ID" value="AKS42018.1"/>
    <property type="molecule type" value="Genomic_DNA"/>
</dbReference>
<feature type="compositionally biased region" description="Low complexity" evidence="4">
    <location>
        <begin position="59"/>
        <end position="73"/>
    </location>
</feature>
<keyword evidence="6" id="KW-1185">Reference proteome</keyword>
<keyword evidence="1 3" id="KW-0472">Membrane</keyword>
<keyword evidence="1 3" id="KW-0812">Transmembrane</keyword>
<dbReference type="PANTHER" id="PTHR38685:SF1">
    <property type="entry name" value="CELL DIVISION PROTEIN ZIPA"/>
    <property type="match status" value="1"/>
</dbReference>
<comment type="function">
    <text evidence="1 2">Essential cell division protein that stabilizes the FtsZ protofilaments by cross-linking them and that serves as a cytoplasmic membrane anchor for the Z ring. Also required for the recruitment to the septal ring of downstream cell division proteins.</text>
</comment>
<gene>
    <name evidence="1" type="primary">zipA</name>
    <name evidence="5" type="ORF">WM2015_1648</name>
</gene>
<organism evidence="5 6">
    <name type="scientific">Wenzhouxiangella marina</name>
    <dbReference type="NCBI Taxonomy" id="1579979"/>
    <lineage>
        <taxon>Bacteria</taxon>
        <taxon>Pseudomonadati</taxon>
        <taxon>Pseudomonadota</taxon>
        <taxon>Gammaproteobacteria</taxon>
        <taxon>Chromatiales</taxon>
        <taxon>Wenzhouxiangellaceae</taxon>
        <taxon>Wenzhouxiangella</taxon>
    </lineage>
</organism>
<evidence type="ECO:0000256" key="2">
    <source>
        <dbReference type="RuleBase" id="RU003612"/>
    </source>
</evidence>
<dbReference type="InterPro" id="IPR011919">
    <property type="entry name" value="Cell_div_ZipA"/>
</dbReference>
<dbReference type="GO" id="GO:0043093">
    <property type="term" value="P:FtsZ-dependent cytokinesis"/>
    <property type="evidence" value="ECO:0007669"/>
    <property type="project" value="UniProtKB-UniRule"/>
</dbReference>
<evidence type="ECO:0000256" key="3">
    <source>
        <dbReference type="RuleBase" id="RU003613"/>
    </source>
</evidence>
<dbReference type="InterPro" id="IPR036765">
    <property type="entry name" value="ZipA_FtsZ-bd_C_sf"/>
</dbReference>
<dbReference type="InterPro" id="IPR007449">
    <property type="entry name" value="ZipA_FtsZ-bd_C"/>
</dbReference>
<dbReference type="KEGG" id="wma:WM2015_1648"/>
<evidence type="ECO:0000313" key="5">
    <source>
        <dbReference type="EMBL" id="AKS42018.1"/>
    </source>
</evidence>
<protein>
    <recommendedName>
        <fullName evidence="1 2">Cell division protein ZipA</fullName>
    </recommendedName>
</protein>
<evidence type="ECO:0000313" key="6">
    <source>
        <dbReference type="Proteomes" id="UP000066624"/>
    </source>
</evidence>
<feature type="region of interest" description="Disordered" evidence="4">
    <location>
        <begin position="28"/>
        <end position="112"/>
    </location>
</feature>
<dbReference type="GO" id="GO:0000917">
    <property type="term" value="P:division septum assembly"/>
    <property type="evidence" value="ECO:0007669"/>
    <property type="project" value="TreeGrafter"/>
</dbReference>
<name>A0A0K0XWG1_9GAMM</name>
<comment type="similarity">
    <text evidence="1 2">Belongs to the ZipA family.</text>
</comment>
<dbReference type="Pfam" id="PF04354">
    <property type="entry name" value="ZipA_C"/>
    <property type="match status" value="1"/>
</dbReference>
<evidence type="ECO:0000256" key="4">
    <source>
        <dbReference type="SAM" id="MobiDB-lite"/>
    </source>
</evidence>
<dbReference type="GO" id="GO:0005886">
    <property type="term" value="C:plasma membrane"/>
    <property type="evidence" value="ECO:0007669"/>
    <property type="project" value="UniProtKB-SubCell"/>
</dbReference>
<reference evidence="5 6" key="1">
    <citation type="submission" date="2015-07" db="EMBL/GenBank/DDBJ databases">
        <authorList>
            <person name="Noorani M."/>
        </authorList>
    </citation>
    <scope>NUCLEOTIDE SEQUENCE [LARGE SCALE GENOMIC DNA]</scope>
    <source>
        <strain evidence="5 6">KCTC 42284</strain>
    </source>
</reference>
<comment type="subcellular location">
    <subcellularLocation>
        <location evidence="1">Cell inner membrane</location>
        <topology evidence="1">Single-pass type I membrane protein</topology>
    </subcellularLocation>
    <text evidence="1">Localizes to the Z ring in an FtsZ-dependent manner.</text>
</comment>
<proteinExistence type="inferred from homology"/>
<accession>A0A0K0XWG1</accession>
<keyword evidence="1 3" id="KW-1003">Cell membrane</keyword>
<dbReference type="Proteomes" id="UP000066624">
    <property type="component" value="Chromosome"/>
</dbReference>
<dbReference type="NCBIfam" id="TIGR02205">
    <property type="entry name" value="septum_zipA"/>
    <property type="match status" value="1"/>
</dbReference>
<dbReference type="STRING" id="1579979.WM2015_1648"/>
<dbReference type="OrthoDB" id="7054914at2"/>
<sequence>MDNLRLILLLIGLLVLAAIVLFHKPQGQTQRNHQRWLANRREPSLGGEASRQDREAPESESSPARSEHPSSPANLAAGLASARMVASSDEDSDSAENEAKAGRASARGRRQSRPDKIVTLYVKRRSGRHINGSELLDSAIKAGLDFGEMNIFHRLHEGETQPVFSMANLISPGHFDPANWNVFDTPGVTFFLTLPAPVSALDAWDAMFATAQRMGELLEAEVLDDARCLVTRQRIAQLREEMREYDRRHGLGKIQ</sequence>
<evidence type="ECO:0000256" key="1">
    <source>
        <dbReference type="HAMAP-Rule" id="MF_00509"/>
    </source>
</evidence>
<dbReference type="RefSeq" id="WP_049725613.1">
    <property type="nucleotide sequence ID" value="NZ_CP012154.1"/>
</dbReference>
<keyword evidence="1 2" id="KW-0132">Cell division</keyword>
<dbReference type="HAMAP" id="MF_00509">
    <property type="entry name" value="ZipA"/>
    <property type="match status" value="1"/>
</dbReference>
<dbReference type="Gene3D" id="3.30.1400.10">
    <property type="entry name" value="ZipA, C-terminal FtsZ-binding domain"/>
    <property type="match status" value="1"/>
</dbReference>
<keyword evidence="1 3" id="KW-0997">Cell inner membrane</keyword>
<dbReference type="AlphaFoldDB" id="A0A0K0XWG1"/>
<comment type="subunit">
    <text evidence="1">Interacts with FtsZ via their C-terminal domains.</text>
</comment>
<dbReference type="SMART" id="SM00771">
    <property type="entry name" value="ZipA_C"/>
    <property type="match status" value="1"/>
</dbReference>
<dbReference type="PANTHER" id="PTHR38685">
    <property type="entry name" value="CELL DIVISION PROTEIN ZIPA"/>
    <property type="match status" value="1"/>
</dbReference>